<sequence length="281" mass="29701">MALDPQAIGTDEATATLRAVRHAVRGRDVDLSPGRVPIEAVISAQSRLAIAPAVAAFIAGPDGTTPNLRVEALAGIGSTFLHALSLAGHPVSPVKATTIATGPQGSASHTLATVLANTSQQEKTVLSLADSDALTASQALQDNLAEVALLFATPGRPDFQSALSQEQITLVDADAWWNSDARLALPVLREAQIDPGVYAGVDRTVSTIATQLILFGPSGRDHFTMGPQGPGVYCDEVNLRNDRINPYPSHALLLIAIIGCLVWAGWLYIRPEHKSDTRPWE</sequence>
<gene>
    <name evidence="2" type="ORF">DBV39_12530</name>
</gene>
<keyword evidence="1" id="KW-0812">Transmembrane</keyword>
<organism evidence="2 3">
    <name type="scientific">Orrella marina</name>
    <dbReference type="NCBI Taxonomy" id="2163011"/>
    <lineage>
        <taxon>Bacteria</taxon>
        <taxon>Pseudomonadati</taxon>
        <taxon>Pseudomonadota</taxon>
        <taxon>Betaproteobacteria</taxon>
        <taxon>Burkholderiales</taxon>
        <taxon>Alcaligenaceae</taxon>
        <taxon>Orrella</taxon>
    </lineage>
</organism>
<dbReference type="Gene3D" id="3.40.190.10">
    <property type="entry name" value="Periplasmic binding protein-like II"/>
    <property type="match status" value="1"/>
</dbReference>
<evidence type="ECO:0000256" key="1">
    <source>
        <dbReference type="SAM" id="Phobius"/>
    </source>
</evidence>
<dbReference type="Pfam" id="PF16868">
    <property type="entry name" value="NMT1_3"/>
    <property type="match status" value="1"/>
</dbReference>
<reference evidence="2 3" key="1">
    <citation type="submission" date="2018-04" db="EMBL/GenBank/DDBJ databases">
        <title>Bordetella sp. HZ20 isolated from seawater.</title>
        <authorList>
            <person name="Sun C."/>
        </authorList>
    </citation>
    <scope>NUCLEOTIDE SEQUENCE [LARGE SCALE GENOMIC DNA]</scope>
    <source>
        <strain evidence="2 3">HZ20</strain>
    </source>
</reference>
<dbReference type="SUPFAM" id="SSF53850">
    <property type="entry name" value="Periplasmic binding protein-like II"/>
    <property type="match status" value="1"/>
</dbReference>
<protein>
    <submittedName>
        <fullName evidence="2">Uncharacterized protein</fullName>
    </submittedName>
</protein>
<proteinExistence type="predicted"/>
<accession>A0A2R4XKU7</accession>
<dbReference type="EMBL" id="CP028901">
    <property type="protein sequence ID" value="AWB34394.1"/>
    <property type="molecule type" value="Genomic_DNA"/>
</dbReference>
<dbReference type="Proteomes" id="UP000244571">
    <property type="component" value="Chromosome"/>
</dbReference>
<dbReference type="KEGG" id="boz:DBV39_12530"/>
<keyword evidence="1" id="KW-0472">Membrane</keyword>
<dbReference type="AlphaFoldDB" id="A0A2R4XKU7"/>
<keyword evidence="1" id="KW-1133">Transmembrane helix</keyword>
<keyword evidence="3" id="KW-1185">Reference proteome</keyword>
<feature type="transmembrane region" description="Helical" evidence="1">
    <location>
        <begin position="247"/>
        <end position="269"/>
    </location>
</feature>
<dbReference type="InterPro" id="IPR011852">
    <property type="entry name" value="TRAP_TAXI"/>
</dbReference>
<evidence type="ECO:0000313" key="2">
    <source>
        <dbReference type="EMBL" id="AWB34394.1"/>
    </source>
</evidence>
<evidence type="ECO:0000313" key="3">
    <source>
        <dbReference type="Proteomes" id="UP000244571"/>
    </source>
</evidence>
<name>A0A2R4XKU7_9BURK</name>